<organism evidence="2">
    <name type="scientific">freshwater metagenome</name>
    <dbReference type="NCBI Taxonomy" id="449393"/>
    <lineage>
        <taxon>unclassified sequences</taxon>
        <taxon>metagenomes</taxon>
        <taxon>ecological metagenomes</taxon>
    </lineage>
</organism>
<feature type="transmembrane region" description="Helical" evidence="1">
    <location>
        <begin position="102"/>
        <end position="121"/>
    </location>
</feature>
<accession>A0A6J6HV34</accession>
<sequence>MSGGTSKNNGQHWAGLASIGAGIIHGAAIGLHADHAASSRVFLVLTLLQVGWGIAALSNFNKNTAWLGLIINGGAVVGWVITRTIGISFISGLEIPENPQPADSLCALLGGMAVVGIVWALWRPENHASDVSIVNASYILTAITLVGLWTLTGHVHAHGVLELTDSALSINADGVIVGPSASQSATTTVTTVAQGLDVRSQDELVAEDLASAATTVPKKKTTTTTTTLSPTTTAHPHTVTRDQQLAAASGWPKAFDPSAPIDFSGIGGVTAEQAARATTLIQANARDLAKYANTAAAYADGYRSIGDGSSGYEHYIKQSLISDNRMLDTTAPESLVYKASGTTRTLVSAMYIANPGTLLTDATLNNYAGGLMQWHVHDNLCWSLDSQGNPKVVAVTNAAGICPFGVRQTGGAPMVHVWLAPHPCGPFAAVEGVAAGVADVSDSERVDLCNRQH</sequence>
<dbReference type="AlphaFoldDB" id="A0A6J6HV34"/>
<keyword evidence="1" id="KW-1133">Transmembrane helix</keyword>
<keyword evidence="1" id="KW-0812">Transmembrane</keyword>
<dbReference type="EMBL" id="CAEZUZ010000084">
    <property type="protein sequence ID" value="CAB4616906.1"/>
    <property type="molecule type" value="Genomic_DNA"/>
</dbReference>
<gene>
    <name evidence="2" type="ORF">UFOPK1889_00618</name>
</gene>
<feature type="transmembrane region" description="Helical" evidence="1">
    <location>
        <begin position="133"/>
        <end position="151"/>
    </location>
</feature>
<evidence type="ECO:0000313" key="2">
    <source>
        <dbReference type="EMBL" id="CAB4616906.1"/>
    </source>
</evidence>
<evidence type="ECO:0000256" key="1">
    <source>
        <dbReference type="SAM" id="Phobius"/>
    </source>
</evidence>
<feature type="transmembrane region" description="Helical" evidence="1">
    <location>
        <begin position="66"/>
        <end position="90"/>
    </location>
</feature>
<reference evidence="2" key="1">
    <citation type="submission" date="2020-05" db="EMBL/GenBank/DDBJ databases">
        <authorList>
            <person name="Chiriac C."/>
            <person name="Salcher M."/>
            <person name="Ghai R."/>
            <person name="Kavagutti S V."/>
        </authorList>
    </citation>
    <scope>NUCLEOTIDE SEQUENCE</scope>
</reference>
<keyword evidence="1" id="KW-0472">Membrane</keyword>
<protein>
    <submittedName>
        <fullName evidence="2">Unannotated protein</fullName>
    </submittedName>
</protein>
<feature type="transmembrane region" description="Helical" evidence="1">
    <location>
        <begin position="12"/>
        <end position="29"/>
    </location>
</feature>
<name>A0A6J6HV34_9ZZZZ</name>
<proteinExistence type="predicted"/>
<feature type="transmembrane region" description="Helical" evidence="1">
    <location>
        <begin position="41"/>
        <end position="60"/>
    </location>
</feature>